<reference evidence="3" key="1">
    <citation type="submission" date="2024-02" db="UniProtKB">
        <authorList>
            <consortium name="WormBaseParasite"/>
        </authorList>
    </citation>
    <scope>IDENTIFICATION</scope>
</reference>
<organism evidence="2 3">
    <name type="scientific">Mesorhabditis belari</name>
    <dbReference type="NCBI Taxonomy" id="2138241"/>
    <lineage>
        <taxon>Eukaryota</taxon>
        <taxon>Metazoa</taxon>
        <taxon>Ecdysozoa</taxon>
        <taxon>Nematoda</taxon>
        <taxon>Chromadorea</taxon>
        <taxon>Rhabditida</taxon>
        <taxon>Rhabditina</taxon>
        <taxon>Rhabditomorpha</taxon>
        <taxon>Rhabditoidea</taxon>
        <taxon>Rhabditidae</taxon>
        <taxon>Mesorhabditinae</taxon>
        <taxon>Mesorhabditis</taxon>
    </lineage>
</organism>
<dbReference type="AlphaFoldDB" id="A0AAF3J244"/>
<evidence type="ECO:0000313" key="2">
    <source>
        <dbReference type="Proteomes" id="UP000887575"/>
    </source>
</evidence>
<protein>
    <submittedName>
        <fullName evidence="3">Uncharacterized protein</fullName>
    </submittedName>
</protein>
<dbReference type="Proteomes" id="UP000887575">
    <property type="component" value="Unassembled WGS sequence"/>
</dbReference>
<keyword evidence="2" id="KW-1185">Reference proteome</keyword>
<dbReference type="WBParaSite" id="MBELARI_LOCUS11436">
    <property type="protein sequence ID" value="MBELARI_LOCUS11436"/>
    <property type="gene ID" value="MBELARI_LOCUS11436"/>
</dbReference>
<feature type="region of interest" description="Disordered" evidence="1">
    <location>
        <begin position="1"/>
        <end position="43"/>
    </location>
</feature>
<proteinExistence type="predicted"/>
<name>A0AAF3J244_9BILA</name>
<feature type="compositionally biased region" description="Low complexity" evidence="1">
    <location>
        <begin position="80"/>
        <end position="90"/>
    </location>
</feature>
<feature type="compositionally biased region" description="Low complexity" evidence="1">
    <location>
        <begin position="25"/>
        <end position="38"/>
    </location>
</feature>
<evidence type="ECO:0000313" key="3">
    <source>
        <dbReference type="WBParaSite" id="MBELARI_LOCUS11436"/>
    </source>
</evidence>
<evidence type="ECO:0000256" key="1">
    <source>
        <dbReference type="SAM" id="MobiDB-lite"/>
    </source>
</evidence>
<sequence length="147" mass="13853">MTSCYLGTGSGGPNKNPGTTSTYFTPGATPGGAAKPTGVEGAFPAGGNGAQSAYFGVGAQPAAGNQSAYFAVGAYNNPAATGGAPQATPMPAAPAPAPTSGGGASTMTAVGGVPPPSSGQSTMAAAGGLPMTGRPFNNDCCWSSYPS</sequence>
<accession>A0AAF3J244</accession>
<feature type="region of interest" description="Disordered" evidence="1">
    <location>
        <begin position="80"/>
        <end position="130"/>
    </location>
</feature>